<dbReference type="OrthoDB" id="1524472at2"/>
<feature type="transmembrane region" description="Helical" evidence="1">
    <location>
        <begin position="37"/>
        <end position="59"/>
    </location>
</feature>
<dbReference type="InterPro" id="IPR005182">
    <property type="entry name" value="YdbS-like_PH"/>
</dbReference>
<sequence>MLFENPSFNIEEFPNASKPSYTPLQNDYIMVQLFNAILLYVSIFAVIAFVALVGINAFWSHPILYTMLMVVLMLALLGLQVYLIMAGFKYKGYCIRQHDVLYRSGLIFKRELAVPLRRIQHVEVKRGVFARIFDLASLHIYTAGSGSVDLKIPGLSLADAEKLMEHLSQTISHER</sequence>
<name>A0A4R2E8A9_9BACT</name>
<dbReference type="Proteomes" id="UP000294830">
    <property type="component" value="Unassembled WGS sequence"/>
</dbReference>
<keyword evidence="1" id="KW-1133">Transmembrane helix</keyword>
<feature type="transmembrane region" description="Helical" evidence="1">
    <location>
        <begin position="65"/>
        <end position="88"/>
    </location>
</feature>
<organism evidence="3 4">
    <name type="scientific">Acetobacteroides hydrogenigenes</name>
    <dbReference type="NCBI Taxonomy" id="979970"/>
    <lineage>
        <taxon>Bacteria</taxon>
        <taxon>Pseudomonadati</taxon>
        <taxon>Bacteroidota</taxon>
        <taxon>Bacteroidia</taxon>
        <taxon>Bacteroidales</taxon>
        <taxon>Rikenellaceae</taxon>
        <taxon>Acetobacteroides</taxon>
    </lineage>
</organism>
<dbReference type="PANTHER" id="PTHR34473">
    <property type="entry name" value="UPF0699 TRANSMEMBRANE PROTEIN YDBS"/>
    <property type="match status" value="1"/>
</dbReference>
<comment type="caution">
    <text evidence="3">The sequence shown here is derived from an EMBL/GenBank/DDBJ whole genome shotgun (WGS) entry which is preliminary data.</text>
</comment>
<dbReference type="EMBL" id="SLWB01000014">
    <property type="protein sequence ID" value="TCN63907.1"/>
    <property type="molecule type" value="Genomic_DNA"/>
</dbReference>
<dbReference type="Pfam" id="PF03703">
    <property type="entry name" value="bPH_2"/>
    <property type="match status" value="1"/>
</dbReference>
<gene>
    <name evidence="3" type="ORF">CLV25_11462</name>
</gene>
<accession>A0A4R2E8A9</accession>
<evidence type="ECO:0000313" key="4">
    <source>
        <dbReference type="Proteomes" id="UP000294830"/>
    </source>
</evidence>
<evidence type="ECO:0000259" key="2">
    <source>
        <dbReference type="Pfam" id="PF03703"/>
    </source>
</evidence>
<keyword evidence="1" id="KW-0812">Transmembrane</keyword>
<dbReference type="RefSeq" id="WP_131840058.1">
    <property type="nucleotide sequence ID" value="NZ_SLWB01000014.1"/>
</dbReference>
<evidence type="ECO:0000313" key="3">
    <source>
        <dbReference type="EMBL" id="TCN63907.1"/>
    </source>
</evidence>
<evidence type="ECO:0000256" key="1">
    <source>
        <dbReference type="SAM" id="Phobius"/>
    </source>
</evidence>
<keyword evidence="1" id="KW-0472">Membrane</keyword>
<keyword evidence="4" id="KW-1185">Reference proteome</keyword>
<reference evidence="3 4" key="1">
    <citation type="submission" date="2019-03" db="EMBL/GenBank/DDBJ databases">
        <title>Genomic Encyclopedia of Archaeal and Bacterial Type Strains, Phase II (KMG-II): from individual species to whole genera.</title>
        <authorList>
            <person name="Goeker M."/>
        </authorList>
    </citation>
    <scope>NUCLEOTIDE SEQUENCE [LARGE SCALE GENOMIC DNA]</scope>
    <source>
        <strain evidence="3 4">RL-C</strain>
    </source>
</reference>
<feature type="domain" description="YdbS-like PH" evidence="2">
    <location>
        <begin position="92"/>
        <end position="167"/>
    </location>
</feature>
<dbReference type="AlphaFoldDB" id="A0A4R2E8A9"/>
<proteinExistence type="predicted"/>
<dbReference type="PANTHER" id="PTHR34473:SF2">
    <property type="entry name" value="UPF0699 TRANSMEMBRANE PROTEIN YDBT"/>
    <property type="match status" value="1"/>
</dbReference>
<protein>
    <recommendedName>
        <fullName evidence="2">YdbS-like PH domain-containing protein</fullName>
    </recommendedName>
</protein>